<protein>
    <submittedName>
        <fullName evidence="1">Uncharacterized protein</fullName>
    </submittedName>
</protein>
<evidence type="ECO:0000313" key="1">
    <source>
        <dbReference type="EMBL" id="KAJ3482574.1"/>
    </source>
</evidence>
<proteinExistence type="predicted"/>
<sequence length="226" mass="25212">MYPLHMALRRLRLNARGREGESRTRSHRVGCVWELIRAGADVRARDGRGNTALHYMADDDPASVWPDLGPERRQLLYALLKDCGADVNARNNDGRTVAELLLDDDNKFEEAKIQAGKEAPWQAIDEEVFAALDAAGVDWLAPTSEGESLLLPVARCQLAQLRTVWRAQYLVAKGLNPNTADKDGTPVRQVAESCYNPFLVEYFDKALQRQALDYCVEWKAGKGTAT</sequence>
<accession>A0ACC1QN43</accession>
<dbReference type="Proteomes" id="UP001148737">
    <property type="component" value="Unassembled WGS sequence"/>
</dbReference>
<comment type="caution">
    <text evidence="1">The sequence shown here is derived from an EMBL/GenBank/DDBJ whole genome shotgun (WGS) entry which is preliminary data.</text>
</comment>
<organism evidence="1 2">
    <name type="scientific">Lecanicillium saksenae</name>
    <dbReference type="NCBI Taxonomy" id="468837"/>
    <lineage>
        <taxon>Eukaryota</taxon>
        <taxon>Fungi</taxon>
        <taxon>Dikarya</taxon>
        <taxon>Ascomycota</taxon>
        <taxon>Pezizomycotina</taxon>
        <taxon>Sordariomycetes</taxon>
        <taxon>Hypocreomycetidae</taxon>
        <taxon>Hypocreales</taxon>
        <taxon>Cordycipitaceae</taxon>
        <taxon>Lecanicillium</taxon>
    </lineage>
</organism>
<reference evidence="1" key="1">
    <citation type="submission" date="2022-07" db="EMBL/GenBank/DDBJ databases">
        <title>Genome Sequence of Lecanicillium saksenae.</title>
        <authorList>
            <person name="Buettner E."/>
        </authorList>
    </citation>
    <scope>NUCLEOTIDE SEQUENCE</scope>
    <source>
        <strain evidence="1">VT-O1</strain>
    </source>
</reference>
<name>A0ACC1QN43_9HYPO</name>
<dbReference type="EMBL" id="JANAKD010001164">
    <property type="protein sequence ID" value="KAJ3482574.1"/>
    <property type="molecule type" value="Genomic_DNA"/>
</dbReference>
<gene>
    <name evidence="1" type="ORF">NLG97_g7530</name>
</gene>
<keyword evidence="2" id="KW-1185">Reference proteome</keyword>
<evidence type="ECO:0000313" key="2">
    <source>
        <dbReference type="Proteomes" id="UP001148737"/>
    </source>
</evidence>